<dbReference type="PANTHER" id="PTHR24363">
    <property type="entry name" value="SERINE/THREONINE PROTEIN KINASE"/>
    <property type="match status" value="1"/>
</dbReference>
<dbReference type="Proteomes" id="UP000437131">
    <property type="component" value="Unassembled WGS sequence"/>
</dbReference>
<evidence type="ECO:0000256" key="8">
    <source>
        <dbReference type="ARBA" id="ARBA00048679"/>
    </source>
</evidence>
<evidence type="ECO:0000256" key="7">
    <source>
        <dbReference type="ARBA" id="ARBA00047899"/>
    </source>
</evidence>
<feature type="domain" description="Protein kinase" evidence="9">
    <location>
        <begin position="313"/>
        <end position="565"/>
    </location>
</feature>
<sequence length="953" mass="107380">MFKLNEIKDYPLAKIREISKQLNTADENPEYKLDCTDVYGLDDDVLEALFSAIRDDWKQEVNGYYRELDNFIININGDLLEDLKAYLTNLNKEQYSSNFNFLSTPDLLKIATQAESHYQKHPETSIILCRQFIELLAKYVSAKRKIYDEIKNEKLIYIINTLRNKNAIGHRAYNLLNDVRNMANQVIHPEPEHATNIDSNRPNITSKTALKFIKKIHELAIWYHKAYCRNPKIPFEPPIYDPNKIIKRPDGNIDSIAVDKELTIIEGGNKTYNSSDIEGAESGTKIVSSIDDYEANSQTTELLPTGSLIRQRYRIEKKLSSGSFGTTYLAEDLGKPTKPFCVVKQFTPKKTDRGTFSRAVELFKKEAEVLENLGSHPEIPTMIEYFEEGDNLLLIQDYIEGNTLREEFREDDKPYQQDEVIQLLKDILNPLCYVHQKKIVHRDLKPENLIRRVNDNKIVIIDFGAVKEIFENKQEKGTCIGTVGYMPIEQSRGDTLSFKFDVYALGMIAIEALTNQPARNISSPKNTIKQIGNISNGFRDILLKMTASDSDYRYDDAQAVLKAITQLKPSKPEGESVPLWLKITIGVGILAIVALFIKSLPYFNKTKLQQKELTIGTIWKPEASQGLADYIEENSVPANYFDFLKGDEIKVRINGDRTLSYPEAKKRMEAKQWDIAFATSPMLSIFAKNQGYNHLAGMFPGSNSYNAGLFVRSDSPIQSINDINSSTKVALGSFTSASSFYMPVYNLYGKTIVADVGNRGEAIIEKVKNGDADVGSAAIGDSVRKDDPTLRIIHVSRDIPGSGVYASPNLSKNDYENVKKLMLNAPSEIQKEANYEAKPEPDYTEFKKIVQRVEEILICADFTKNPVTLACTGEIQTIEGNINGVSLEGNNSVLKISADGQIYNISIPVKMTIEIFGSDKLTDIQGKSVIVKTNKLNGNKGQISNSQQIEVYE</sequence>
<dbReference type="PROSITE" id="PS50011">
    <property type="entry name" value="PROTEIN_KINASE_DOM"/>
    <property type="match status" value="1"/>
</dbReference>
<keyword evidence="2" id="KW-0723">Serine/threonine-protein kinase</keyword>
<keyword evidence="5 10" id="KW-0418">Kinase</keyword>
<organism evidence="10 11">
    <name type="scientific">Cyanobacterium aponinum 0216</name>
    <dbReference type="NCBI Taxonomy" id="2676140"/>
    <lineage>
        <taxon>Bacteria</taxon>
        <taxon>Bacillati</taxon>
        <taxon>Cyanobacteriota</taxon>
        <taxon>Cyanophyceae</taxon>
        <taxon>Oscillatoriophycideae</taxon>
        <taxon>Chroococcales</taxon>
        <taxon>Geminocystaceae</taxon>
        <taxon>Cyanobacterium</taxon>
    </lineage>
</organism>
<dbReference type="CDD" id="cd14014">
    <property type="entry name" value="STKc_PknB_like"/>
    <property type="match status" value="1"/>
</dbReference>
<evidence type="ECO:0000256" key="5">
    <source>
        <dbReference type="ARBA" id="ARBA00022777"/>
    </source>
</evidence>
<name>A0A844GR43_9CHRO</name>
<dbReference type="Gene3D" id="3.40.190.10">
    <property type="entry name" value="Periplasmic binding protein-like II"/>
    <property type="match status" value="2"/>
</dbReference>
<dbReference type="GO" id="GO:0005524">
    <property type="term" value="F:ATP binding"/>
    <property type="evidence" value="ECO:0007669"/>
    <property type="project" value="UniProtKB-KW"/>
</dbReference>
<evidence type="ECO:0000256" key="2">
    <source>
        <dbReference type="ARBA" id="ARBA00022527"/>
    </source>
</evidence>
<dbReference type="SUPFAM" id="SSF56112">
    <property type="entry name" value="Protein kinase-like (PK-like)"/>
    <property type="match status" value="1"/>
</dbReference>
<dbReference type="EC" id="2.7.11.1" evidence="1"/>
<keyword evidence="3" id="KW-0808">Transferase</keyword>
<proteinExistence type="predicted"/>
<keyword evidence="4" id="KW-0547">Nucleotide-binding</keyword>
<dbReference type="AlphaFoldDB" id="A0A844GR43"/>
<keyword evidence="6" id="KW-0067">ATP-binding</keyword>
<evidence type="ECO:0000313" key="11">
    <source>
        <dbReference type="Proteomes" id="UP000437131"/>
    </source>
</evidence>
<dbReference type="InterPro" id="IPR011009">
    <property type="entry name" value="Kinase-like_dom_sf"/>
</dbReference>
<dbReference type="Gene3D" id="1.10.510.10">
    <property type="entry name" value="Transferase(Phosphotransferase) domain 1"/>
    <property type="match status" value="1"/>
</dbReference>
<dbReference type="InterPro" id="IPR000719">
    <property type="entry name" value="Prot_kinase_dom"/>
</dbReference>
<reference evidence="10 11" key="1">
    <citation type="submission" date="2019-11" db="EMBL/GenBank/DDBJ databases">
        <title>Isolation of a new High Light Tolerant Cyanobacteria.</title>
        <authorList>
            <person name="Dobson Z."/>
            <person name="Vaughn N."/>
            <person name="Vaughn M."/>
            <person name="Fromme P."/>
            <person name="Mazor Y."/>
        </authorList>
    </citation>
    <scope>NUCLEOTIDE SEQUENCE [LARGE SCALE GENOMIC DNA]</scope>
    <source>
        <strain evidence="10 11">0216</strain>
    </source>
</reference>
<dbReference type="EMBL" id="WMIA01000001">
    <property type="protein sequence ID" value="MTF37522.1"/>
    <property type="molecule type" value="Genomic_DNA"/>
</dbReference>
<dbReference type="SMART" id="SM00220">
    <property type="entry name" value="S_TKc"/>
    <property type="match status" value="1"/>
</dbReference>
<dbReference type="RefSeq" id="WP_155082443.1">
    <property type="nucleotide sequence ID" value="NZ_WMIA01000001.1"/>
</dbReference>
<dbReference type="PANTHER" id="PTHR24363:SF0">
    <property type="entry name" value="SERINE_THREONINE KINASE LIKE DOMAIN CONTAINING 1"/>
    <property type="match status" value="1"/>
</dbReference>
<comment type="catalytic activity">
    <reaction evidence="7">
        <text>L-threonyl-[protein] + ATP = O-phospho-L-threonyl-[protein] + ADP + H(+)</text>
        <dbReference type="Rhea" id="RHEA:46608"/>
        <dbReference type="Rhea" id="RHEA-COMP:11060"/>
        <dbReference type="Rhea" id="RHEA-COMP:11605"/>
        <dbReference type="ChEBI" id="CHEBI:15378"/>
        <dbReference type="ChEBI" id="CHEBI:30013"/>
        <dbReference type="ChEBI" id="CHEBI:30616"/>
        <dbReference type="ChEBI" id="CHEBI:61977"/>
        <dbReference type="ChEBI" id="CHEBI:456216"/>
        <dbReference type="EC" id="2.7.11.1"/>
    </reaction>
</comment>
<dbReference type="Pfam" id="PF12974">
    <property type="entry name" value="Phosphonate-bd"/>
    <property type="match status" value="1"/>
</dbReference>
<evidence type="ECO:0000256" key="3">
    <source>
        <dbReference type="ARBA" id="ARBA00022679"/>
    </source>
</evidence>
<evidence type="ECO:0000256" key="1">
    <source>
        <dbReference type="ARBA" id="ARBA00012513"/>
    </source>
</evidence>
<comment type="catalytic activity">
    <reaction evidence="8">
        <text>L-seryl-[protein] + ATP = O-phospho-L-seryl-[protein] + ADP + H(+)</text>
        <dbReference type="Rhea" id="RHEA:17989"/>
        <dbReference type="Rhea" id="RHEA-COMP:9863"/>
        <dbReference type="Rhea" id="RHEA-COMP:11604"/>
        <dbReference type="ChEBI" id="CHEBI:15378"/>
        <dbReference type="ChEBI" id="CHEBI:29999"/>
        <dbReference type="ChEBI" id="CHEBI:30616"/>
        <dbReference type="ChEBI" id="CHEBI:83421"/>
        <dbReference type="ChEBI" id="CHEBI:456216"/>
        <dbReference type="EC" id="2.7.11.1"/>
    </reaction>
</comment>
<gene>
    <name evidence="10" type="ORF">GGC33_01040</name>
</gene>
<protein>
    <recommendedName>
        <fullName evidence="1">non-specific serine/threonine protein kinase</fullName>
        <ecNumber evidence="1">2.7.11.1</ecNumber>
    </recommendedName>
</protein>
<evidence type="ECO:0000256" key="6">
    <source>
        <dbReference type="ARBA" id="ARBA00022840"/>
    </source>
</evidence>
<dbReference type="SUPFAM" id="SSF53850">
    <property type="entry name" value="Periplasmic binding protein-like II"/>
    <property type="match status" value="1"/>
</dbReference>
<comment type="caution">
    <text evidence="10">The sequence shown here is derived from an EMBL/GenBank/DDBJ whole genome shotgun (WGS) entry which is preliminary data.</text>
</comment>
<accession>A0A844GR43</accession>
<evidence type="ECO:0000313" key="10">
    <source>
        <dbReference type="EMBL" id="MTF37522.1"/>
    </source>
</evidence>
<evidence type="ECO:0000259" key="9">
    <source>
        <dbReference type="PROSITE" id="PS50011"/>
    </source>
</evidence>
<dbReference type="GO" id="GO:0004674">
    <property type="term" value="F:protein serine/threonine kinase activity"/>
    <property type="evidence" value="ECO:0007669"/>
    <property type="project" value="UniProtKB-KW"/>
</dbReference>
<dbReference type="Pfam" id="PF00069">
    <property type="entry name" value="Pkinase"/>
    <property type="match status" value="1"/>
</dbReference>
<evidence type="ECO:0000256" key="4">
    <source>
        <dbReference type="ARBA" id="ARBA00022741"/>
    </source>
</evidence>